<reference evidence="3 4" key="1">
    <citation type="submission" date="2019-01" db="EMBL/GenBank/DDBJ databases">
        <title>Draft genome sequence of Cellulomonas takizawaensis strain TKZ-21.</title>
        <authorList>
            <person name="Yamamura H."/>
            <person name="Hayashi T."/>
            <person name="Hamada M."/>
            <person name="Serisawa Y."/>
            <person name="Matsuyama K."/>
            <person name="Nakagawa Y."/>
            <person name="Otoguro M."/>
            <person name="Yanagida F."/>
            <person name="Hayakawa M."/>
        </authorList>
    </citation>
    <scope>NUCLEOTIDE SEQUENCE [LARGE SCALE GENOMIC DNA]</scope>
    <source>
        <strain evidence="3 4">NBRC12680</strain>
    </source>
</reference>
<comment type="caution">
    <text evidence="3">The sequence shown here is derived from an EMBL/GenBank/DDBJ whole genome shotgun (WGS) entry which is preliminary data.</text>
</comment>
<keyword evidence="4" id="KW-1185">Reference proteome</keyword>
<gene>
    <name evidence="3" type="ORF">CBZ_12470</name>
</gene>
<dbReference type="RefSeq" id="WP_130780792.1">
    <property type="nucleotide sequence ID" value="NZ_BIMR01000078.1"/>
</dbReference>
<evidence type="ECO:0000256" key="1">
    <source>
        <dbReference type="SAM" id="MobiDB-lite"/>
    </source>
</evidence>
<sequence length="139" mass="14303">MSAQATARVSTARAYPAPAARPQPAAAPRLRLVRAPQTARTRVPFVLACMAVLAVALLSALLLNTQMASGAYEEYSLSNELGRLDQDAKDLRAQLDQKASPAQLAAAARALGMVPADGTGWVRVADGTVQGSPAPAPAG</sequence>
<feature type="transmembrane region" description="Helical" evidence="2">
    <location>
        <begin position="43"/>
        <end position="63"/>
    </location>
</feature>
<keyword evidence="2" id="KW-0472">Membrane</keyword>
<evidence type="ECO:0000313" key="3">
    <source>
        <dbReference type="EMBL" id="GCE76191.1"/>
    </source>
</evidence>
<evidence type="ECO:0000256" key="2">
    <source>
        <dbReference type="SAM" id="Phobius"/>
    </source>
</evidence>
<feature type="region of interest" description="Disordered" evidence="1">
    <location>
        <begin position="1"/>
        <end position="22"/>
    </location>
</feature>
<evidence type="ECO:0000313" key="4">
    <source>
        <dbReference type="Proteomes" id="UP000289954"/>
    </source>
</evidence>
<dbReference type="Proteomes" id="UP000289954">
    <property type="component" value="Unassembled WGS sequence"/>
</dbReference>
<organism evidence="3 4">
    <name type="scientific">Cellulomonas biazotea</name>
    <dbReference type="NCBI Taxonomy" id="1709"/>
    <lineage>
        <taxon>Bacteria</taxon>
        <taxon>Bacillati</taxon>
        <taxon>Actinomycetota</taxon>
        <taxon>Actinomycetes</taxon>
        <taxon>Micrococcales</taxon>
        <taxon>Cellulomonadaceae</taxon>
        <taxon>Cellulomonas</taxon>
    </lineage>
</organism>
<protein>
    <recommendedName>
        <fullName evidence="5">Cell division protein FtsL</fullName>
    </recommendedName>
</protein>
<feature type="compositionally biased region" description="Low complexity" evidence="1">
    <location>
        <begin position="12"/>
        <end position="22"/>
    </location>
</feature>
<keyword evidence="2" id="KW-0812">Transmembrane</keyword>
<evidence type="ECO:0008006" key="5">
    <source>
        <dbReference type="Google" id="ProtNLM"/>
    </source>
</evidence>
<dbReference type="EMBL" id="BIMR01000078">
    <property type="protein sequence ID" value="GCE76191.1"/>
    <property type="molecule type" value="Genomic_DNA"/>
</dbReference>
<name>A0A402DQ32_9CELL</name>
<accession>A0A402DQ32</accession>
<proteinExistence type="predicted"/>
<keyword evidence="2" id="KW-1133">Transmembrane helix</keyword>
<dbReference type="OrthoDB" id="5148572at2"/>
<dbReference type="AlphaFoldDB" id="A0A402DQ32"/>